<evidence type="ECO:0000256" key="3">
    <source>
        <dbReference type="ARBA" id="ARBA00047831"/>
    </source>
</evidence>
<keyword evidence="2" id="KW-0046">Antibiotic resistance</keyword>
<organism evidence="6 7">
    <name type="scientific">Micromonospora olivasterospora</name>
    <dbReference type="NCBI Taxonomy" id="1880"/>
    <lineage>
        <taxon>Bacteria</taxon>
        <taxon>Bacillati</taxon>
        <taxon>Actinomycetota</taxon>
        <taxon>Actinomycetes</taxon>
        <taxon>Micromonosporales</taxon>
        <taxon>Micromonosporaceae</taxon>
        <taxon>Micromonospora</taxon>
    </lineage>
</organism>
<proteinExistence type="predicted"/>
<keyword evidence="7" id="KW-1185">Reference proteome</keyword>
<dbReference type="PIRSF" id="PIRSF000819">
    <property type="entry name" value="Streptomycin_3-adenylyltransf"/>
    <property type="match status" value="1"/>
</dbReference>
<dbReference type="CDD" id="cd05403">
    <property type="entry name" value="NT_KNTase_like"/>
    <property type="match status" value="1"/>
</dbReference>
<dbReference type="SUPFAM" id="SSF81301">
    <property type="entry name" value="Nucleotidyltransferase"/>
    <property type="match status" value="1"/>
</dbReference>
<dbReference type="InterPro" id="IPR025184">
    <property type="entry name" value="AadA_C"/>
</dbReference>
<dbReference type="Gene3D" id="3.30.460.10">
    <property type="entry name" value="Beta Polymerase, domain 2"/>
    <property type="match status" value="1"/>
</dbReference>
<dbReference type="Pfam" id="PF13427">
    <property type="entry name" value="AadA_C"/>
    <property type="match status" value="1"/>
</dbReference>
<dbReference type="Proteomes" id="UP000319825">
    <property type="component" value="Unassembled WGS sequence"/>
</dbReference>
<accession>A0A562IFB7</accession>
<gene>
    <name evidence="6" type="ORF">JD77_04670</name>
</gene>
<feature type="domain" description="Adenylyltransferase AadA C-terminal" evidence="5">
    <location>
        <begin position="153"/>
        <end position="255"/>
    </location>
</feature>
<keyword evidence="6" id="KW-0548">Nucleotidyltransferase</keyword>
<evidence type="ECO:0000256" key="2">
    <source>
        <dbReference type="ARBA" id="ARBA00023251"/>
    </source>
</evidence>
<comment type="catalytic activity">
    <reaction evidence="3">
        <text>spectinomycin + ATP = 9-O-adenylylspectinomycin + diphosphate</text>
        <dbReference type="Rhea" id="RHEA:63228"/>
        <dbReference type="ChEBI" id="CHEBI:30616"/>
        <dbReference type="ChEBI" id="CHEBI:33019"/>
        <dbReference type="ChEBI" id="CHEBI:146260"/>
        <dbReference type="ChEBI" id="CHEBI:146261"/>
    </reaction>
</comment>
<feature type="domain" description="Polymerase nucleotidyl transferase" evidence="4">
    <location>
        <begin position="31"/>
        <end position="65"/>
    </location>
</feature>
<dbReference type="EMBL" id="VLKE01000001">
    <property type="protein sequence ID" value="TWH69660.1"/>
    <property type="molecule type" value="Genomic_DNA"/>
</dbReference>
<dbReference type="OrthoDB" id="7058480at2"/>
<evidence type="ECO:0000256" key="1">
    <source>
        <dbReference type="ARBA" id="ARBA00022679"/>
    </source>
</evidence>
<dbReference type="RefSeq" id="WP_145776152.1">
    <property type="nucleotide sequence ID" value="NZ_BAAATQ010000066.1"/>
</dbReference>
<dbReference type="InterPro" id="IPR024172">
    <property type="entry name" value="AadA/Aad9"/>
</dbReference>
<keyword evidence="1 6" id="KW-0808">Transferase</keyword>
<evidence type="ECO:0000313" key="7">
    <source>
        <dbReference type="Proteomes" id="UP000319825"/>
    </source>
</evidence>
<dbReference type="Pfam" id="PF01909">
    <property type="entry name" value="NTP_transf_2"/>
    <property type="match status" value="1"/>
</dbReference>
<comment type="caution">
    <text evidence="6">The sequence shown here is derived from an EMBL/GenBank/DDBJ whole genome shotgun (WGS) entry which is preliminary data.</text>
</comment>
<dbReference type="NCBIfam" id="NF010309">
    <property type="entry name" value="PRK13746.1"/>
    <property type="match status" value="1"/>
</dbReference>
<dbReference type="GO" id="GO:0046677">
    <property type="term" value="P:response to antibiotic"/>
    <property type="evidence" value="ECO:0007669"/>
    <property type="project" value="UniProtKB-KW"/>
</dbReference>
<dbReference type="GO" id="GO:0070566">
    <property type="term" value="F:adenylyltransferase activity"/>
    <property type="evidence" value="ECO:0007669"/>
    <property type="project" value="InterPro"/>
</dbReference>
<protein>
    <submittedName>
        <fullName evidence="6">Streptomycin 3'-adenylyltransferase</fullName>
    </submittedName>
</protein>
<evidence type="ECO:0000313" key="6">
    <source>
        <dbReference type="EMBL" id="TWH69660.1"/>
    </source>
</evidence>
<name>A0A562IFB7_MICOL</name>
<reference evidence="6 7" key="1">
    <citation type="submission" date="2019-07" db="EMBL/GenBank/DDBJ databases">
        <title>R&amp;d 2014.</title>
        <authorList>
            <person name="Klenk H.-P."/>
        </authorList>
    </citation>
    <scope>NUCLEOTIDE SEQUENCE [LARGE SCALE GENOMIC DNA]</scope>
    <source>
        <strain evidence="6 7">DSM 43868</strain>
    </source>
</reference>
<dbReference type="InterPro" id="IPR002934">
    <property type="entry name" value="Polymerase_NTP_transf_dom"/>
</dbReference>
<dbReference type="AlphaFoldDB" id="A0A562IFB7"/>
<evidence type="ECO:0000259" key="5">
    <source>
        <dbReference type="Pfam" id="PF13427"/>
    </source>
</evidence>
<sequence length="264" mass="28550">MSDSGRAADTGATDQLRGIVGLVGDVLGEAVVGAYLHGSAVLGGLRPASDVDVLVVSRRSMDDTERRALLDGLYRVSGSRVGARPVELTVVVRSEVRPWRFPPTGDFLYGEWLRAEFEAGVTPRPEPMPDLALLVTMVLAGDRPLAGPPPARVLAAVPRADLLRASVAGIPGLLGDLDGDTRNVLLTLARVWSTLATGEIRPKDAAADWVLARLPPEHRPVLRHARELYLTRGYADETWSDELTARVRPHVDRVLAEIGRLSQR</sequence>
<evidence type="ECO:0000259" key="4">
    <source>
        <dbReference type="Pfam" id="PF01909"/>
    </source>
</evidence>
<dbReference type="InterPro" id="IPR043519">
    <property type="entry name" value="NT_sf"/>
</dbReference>